<dbReference type="EMBL" id="MG288676">
    <property type="protein sequence ID" value="AVX33996.1"/>
    <property type="molecule type" value="Genomic_DNA"/>
</dbReference>
<keyword evidence="1" id="KW-0614">Plasmid</keyword>
<evidence type="ECO:0000313" key="1">
    <source>
        <dbReference type="EMBL" id="AVX33996.1"/>
    </source>
</evidence>
<accession>A0A2R4NCW8</accession>
<geneLocation type="plasmid" evidence="1">
    <name>p160070-catA</name>
</geneLocation>
<sequence>MSKNTIDAVLRELSIQNTTDPCAITANKFLEGESREQDVINEIMLCLYTVGIVGFKISSLTPYKWAFRDSTPTTKNEIKRASLMKIHKMLHSALDIRIITGNRYERDDEEDIECS</sequence>
<proteinExistence type="predicted"/>
<organism evidence="1">
    <name type="scientific">Klebsiella pneumoniae</name>
    <dbReference type="NCBI Taxonomy" id="573"/>
    <lineage>
        <taxon>Bacteria</taxon>
        <taxon>Pseudomonadati</taxon>
        <taxon>Pseudomonadota</taxon>
        <taxon>Gammaproteobacteria</taxon>
        <taxon>Enterobacterales</taxon>
        <taxon>Enterobacteriaceae</taxon>
        <taxon>Klebsiella/Raoultella group</taxon>
        <taxon>Klebsiella</taxon>
        <taxon>Klebsiella pneumoniae complex</taxon>
    </lineage>
</organism>
<dbReference type="AlphaFoldDB" id="A0A2R4NCW8"/>
<dbReference type="RefSeq" id="WP_227542162.1">
    <property type="nucleotide sequence ID" value="NZ_CP032195.1"/>
</dbReference>
<reference evidence="1" key="1">
    <citation type="submission" date="2017-10" db="EMBL/GenBank/DDBJ databases">
        <title>Klebsiella pneumoniae strain F160070 plasmid p160070-catA, complete sequence.</title>
        <authorList>
            <person name="Zhang D."/>
            <person name="Zhao Y."/>
            <person name="An H."/>
            <person name="Feng J."/>
            <person name="Zhan Z."/>
            <person name="Yin Z."/>
            <person name="Zhou D."/>
        </authorList>
    </citation>
    <scope>NUCLEOTIDE SEQUENCE</scope>
    <source>
        <strain evidence="1">F160070</strain>
        <plasmid evidence="1">p160070-catA</plasmid>
    </source>
</reference>
<name>A0A2R4NCW8_KLEPN</name>
<protein>
    <submittedName>
        <fullName evidence="1">ATPase involved in DNA repair</fullName>
    </submittedName>
</protein>